<accession>A0AAD9X4L6</accession>
<evidence type="ECO:0000313" key="3">
    <source>
        <dbReference type="Proteomes" id="UP001280121"/>
    </source>
</evidence>
<evidence type="ECO:0000256" key="1">
    <source>
        <dbReference type="SAM" id="Coils"/>
    </source>
</evidence>
<keyword evidence="3" id="KW-1185">Reference proteome</keyword>
<comment type="caution">
    <text evidence="2">The sequence shown here is derived from an EMBL/GenBank/DDBJ whole genome shotgun (WGS) entry which is preliminary data.</text>
</comment>
<name>A0AAD9X4L6_9ROSI</name>
<dbReference type="Proteomes" id="UP001280121">
    <property type="component" value="Unassembled WGS sequence"/>
</dbReference>
<sequence length="164" mass="18895">MALHITPKFLDCKTVEQAFTNPHVEVDIDDWKYLVELWQDDSWKRNLDTGVLPRVDTLKLTRYDEENKKWVDDDAEKAYDEMDMLRTNPPEELQHMSEDEIYDHVFGKAHSGYIRGLGAGPKPKLSSEVGTRRCAQVEASTRRAEEVEAQSAKLAEELTTVKNE</sequence>
<feature type="coiled-coil region" evidence="1">
    <location>
        <begin position="137"/>
        <end position="164"/>
    </location>
</feature>
<dbReference type="EMBL" id="JANJYI010000004">
    <property type="protein sequence ID" value="KAK2652611.1"/>
    <property type="molecule type" value="Genomic_DNA"/>
</dbReference>
<proteinExistence type="predicted"/>
<gene>
    <name evidence="2" type="ORF">Ddye_012467</name>
</gene>
<dbReference type="InterPro" id="IPR004252">
    <property type="entry name" value="Probable_transposase_24"/>
</dbReference>
<organism evidence="2 3">
    <name type="scientific">Dipteronia dyeriana</name>
    <dbReference type="NCBI Taxonomy" id="168575"/>
    <lineage>
        <taxon>Eukaryota</taxon>
        <taxon>Viridiplantae</taxon>
        <taxon>Streptophyta</taxon>
        <taxon>Embryophyta</taxon>
        <taxon>Tracheophyta</taxon>
        <taxon>Spermatophyta</taxon>
        <taxon>Magnoliopsida</taxon>
        <taxon>eudicotyledons</taxon>
        <taxon>Gunneridae</taxon>
        <taxon>Pentapetalae</taxon>
        <taxon>rosids</taxon>
        <taxon>malvids</taxon>
        <taxon>Sapindales</taxon>
        <taxon>Sapindaceae</taxon>
        <taxon>Hippocastanoideae</taxon>
        <taxon>Acereae</taxon>
        <taxon>Dipteronia</taxon>
    </lineage>
</organism>
<protein>
    <submittedName>
        <fullName evidence="2">Uncharacterized protein</fullName>
    </submittedName>
</protein>
<reference evidence="2" key="1">
    <citation type="journal article" date="2023" name="Plant J.">
        <title>Genome sequences and population genomics provide insights into the demographic history, inbreeding, and mutation load of two 'living fossil' tree species of Dipteronia.</title>
        <authorList>
            <person name="Feng Y."/>
            <person name="Comes H.P."/>
            <person name="Chen J."/>
            <person name="Zhu S."/>
            <person name="Lu R."/>
            <person name="Zhang X."/>
            <person name="Li P."/>
            <person name="Qiu J."/>
            <person name="Olsen K.M."/>
            <person name="Qiu Y."/>
        </authorList>
    </citation>
    <scope>NUCLEOTIDE SEQUENCE</scope>
    <source>
        <strain evidence="2">KIB01</strain>
    </source>
</reference>
<keyword evidence="1" id="KW-0175">Coiled coil</keyword>
<dbReference type="Pfam" id="PF03004">
    <property type="entry name" value="Transposase_24"/>
    <property type="match status" value="1"/>
</dbReference>
<evidence type="ECO:0000313" key="2">
    <source>
        <dbReference type="EMBL" id="KAK2652611.1"/>
    </source>
</evidence>
<dbReference type="AlphaFoldDB" id="A0AAD9X4L6"/>